<evidence type="ECO:0000313" key="3">
    <source>
        <dbReference type="Proteomes" id="UP000269208"/>
    </source>
</evidence>
<evidence type="ECO:0000313" key="2">
    <source>
        <dbReference type="EMBL" id="VEB62847.1"/>
    </source>
</evidence>
<keyword evidence="1" id="KW-0812">Transmembrane</keyword>
<dbReference type="AlphaFoldDB" id="A0A3S5DN88"/>
<evidence type="ECO:0000256" key="1">
    <source>
        <dbReference type="SAM" id="Phobius"/>
    </source>
</evidence>
<proteinExistence type="predicted"/>
<dbReference type="Proteomes" id="UP000269208">
    <property type="component" value="Chromosome"/>
</dbReference>
<dbReference type="EMBL" id="LR134190">
    <property type="protein sequence ID" value="VEB62847.1"/>
    <property type="molecule type" value="Genomic_DNA"/>
</dbReference>
<name>A0A3S5DN88_SALET</name>
<organism evidence="2 3">
    <name type="scientific">Salmonella enterica I</name>
    <dbReference type="NCBI Taxonomy" id="59201"/>
    <lineage>
        <taxon>Bacteria</taxon>
        <taxon>Pseudomonadati</taxon>
        <taxon>Pseudomonadota</taxon>
        <taxon>Gammaproteobacteria</taxon>
        <taxon>Enterobacterales</taxon>
        <taxon>Enterobacteriaceae</taxon>
        <taxon>Salmonella</taxon>
    </lineage>
</organism>
<dbReference type="NCBIfam" id="NF033857">
    <property type="entry name" value="BPSL0067_fam"/>
    <property type="match status" value="1"/>
</dbReference>
<sequence length="68" mass="7706">MVNTHLVALRINMLLSILNRILTIFMLWISGKKKKKISSRPLSRKGGIRSDGTYPDASNNAEAFYIIE</sequence>
<accession>A0A3S5DN88</accession>
<keyword evidence="1" id="KW-0472">Membrane</keyword>
<reference evidence="2 3" key="1">
    <citation type="submission" date="2018-12" db="EMBL/GenBank/DDBJ databases">
        <authorList>
            <consortium name="Pathogen Informatics"/>
        </authorList>
    </citation>
    <scope>NUCLEOTIDE SEQUENCE [LARGE SCALE GENOMIC DNA]</scope>
    <source>
        <strain evidence="2 3">NCTC6754</strain>
    </source>
</reference>
<feature type="transmembrane region" description="Helical" evidence="1">
    <location>
        <begin position="6"/>
        <end position="29"/>
    </location>
</feature>
<gene>
    <name evidence="2" type="ORF">NCTC6754_08249</name>
</gene>
<keyword evidence="1" id="KW-1133">Transmembrane helix</keyword>
<dbReference type="InterPro" id="IPR047746">
    <property type="entry name" value="Dae2/Tae2-like"/>
</dbReference>
<protein>
    <submittedName>
        <fullName evidence="2">Invasol SirA</fullName>
    </submittedName>
</protein>